<dbReference type="Proteomes" id="UP001163096">
    <property type="component" value="Chromosome"/>
</dbReference>
<gene>
    <name evidence="2" type="ORF">OU421_11760</name>
</gene>
<reference evidence="2" key="1">
    <citation type="submission" date="2022-11" db="EMBL/GenBank/DDBJ databases">
        <title>Complete genome sequence of Methanogenium organophilum DSM 3596.</title>
        <authorList>
            <person name="Chen S.-C."/>
            <person name="Lai S.-J."/>
            <person name="You Y.-T."/>
        </authorList>
    </citation>
    <scope>NUCLEOTIDE SEQUENCE</scope>
    <source>
        <strain evidence="2">DSM 3596</strain>
    </source>
</reference>
<keyword evidence="1" id="KW-0812">Transmembrane</keyword>
<evidence type="ECO:0000313" key="3">
    <source>
        <dbReference type="Proteomes" id="UP001163096"/>
    </source>
</evidence>
<keyword evidence="1" id="KW-1133">Transmembrane helix</keyword>
<dbReference type="KEGG" id="mou:OU421_11760"/>
<organism evidence="2 3">
    <name type="scientific">Methanogenium organophilum</name>
    <dbReference type="NCBI Taxonomy" id="2199"/>
    <lineage>
        <taxon>Archaea</taxon>
        <taxon>Methanobacteriati</taxon>
        <taxon>Methanobacteriota</taxon>
        <taxon>Stenosarchaea group</taxon>
        <taxon>Methanomicrobia</taxon>
        <taxon>Methanomicrobiales</taxon>
        <taxon>Methanomicrobiaceae</taxon>
        <taxon>Methanogenium</taxon>
    </lineage>
</organism>
<evidence type="ECO:0000313" key="2">
    <source>
        <dbReference type="EMBL" id="WAI01080.1"/>
    </source>
</evidence>
<accession>A0A9X9S405</accession>
<dbReference type="RefSeq" id="WP_268186294.1">
    <property type="nucleotide sequence ID" value="NZ_CP113361.1"/>
</dbReference>
<name>A0A9X9S405_METOG</name>
<keyword evidence="3" id="KW-1185">Reference proteome</keyword>
<feature type="transmembrane region" description="Helical" evidence="1">
    <location>
        <begin position="26"/>
        <end position="50"/>
    </location>
</feature>
<keyword evidence="1" id="KW-0472">Membrane</keyword>
<feature type="transmembrane region" description="Helical" evidence="1">
    <location>
        <begin position="70"/>
        <end position="92"/>
    </location>
</feature>
<dbReference type="EMBL" id="CP113361">
    <property type="protein sequence ID" value="WAI01080.1"/>
    <property type="molecule type" value="Genomic_DNA"/>
</dbReference>
<dbReference type="AlphaFoldDB" id="A0A9X9S405"/>
<protein>
    <submittedName>
        <fullName evidence="2">Uncharacterized protein</fullName>
    </submittedName>
</protein>
<evidence type="ECO:0000256" key="1">
    <source>
        <dbReference type="SAM" id="Phobius"/>
    </source>
</evidence>
<sequence>MEKQEQVTNTDSVEISQIDTFSFVKMFTGIVSGIAIILSVCGFLLYYFIIRGNMIFLPKEYAGFFQFFNIYTIIGCLGAVIVISSIVGFLLAEIYNIIARKIGRQLS</sequence>
<proteinExistence type="predicted"/>
<dbReference type="GeneID" id="76835788"/>